<reference evidence="1" key="1">
    <citation type="submission" date="2022-07" db="EMBL/GenBank/DDBJ databases">
        <title>Phylogenomic reconstructions and comparative analyses of Kickxellomycotina fungi.</title>
        <authorList>
            <person name="Reynolds N.K."/>
            <person name="Stajich J.E."/>
            <person name="Barry K."/>
            <person name="Grigoriev I.V."/>
            <person name="Crous P."/>
            <person name="Smith M.E."/>
        </authorList>
    </citation>
    <scope>NUCLEOTIDE SEQUENCE</scope>
    <source>
        <strain evidence="1">Benny 63K</strain>
    </source>
</reference>
<comment type="caution">
    <text evidence="1">The sequence shown here is derived from an EMBL/GenBank/DDBJ whole genome shotgun (WGS) entry which is preliminary data.</text>
</comment>
<proteinExistence type="predicted"/>
<gene>
    <name evidence="1" type="ORF">LPJ66_000742</name>
</gene>
<evidence type="ECO:0000313" key="1">
    <source>
        <dbReference type="EMBL" id="KAJ1901519.1"/>
    </source>
</evidence>
<dbReference type="EMBL" id="JANBPG010000025">
    <property type="protein sequence ID" value="KAJ1901519.1"/>
    <property type="molecule type" value="Genomic_DNA"/>
</dbReference>
<sequence length="113" mass="13172">MHKVFLMDDSGIYECSNCGTHLAQKDQIYSKEYNGQYGHAYLFNKAINICPGEEDKRSMTTGVHIVRDISCMDCGKYVGWTYITAFERKQKFKEGKFILEKELINNVTQEWKL</sequence>
<protein>
    <submittedName>
        <fullName evidence="1">Uncharacterized protein</fullName>
    </submittedName>
</protein>
<name>A0ACC1IVA4_9FUNG</name>
<keyword evidence="2" id="KW-1185">Reference proteome</keyword>
<evidence type="ECO:0000313" key="2">
    <source>
        <dbReference type="Proteomes" id="UP001150581"/>
    </source>
</evidence>
<accession>A0ACC1IVA4</accession>
<organism evidence="1 2">
    <name type="scientific">Kickxella alabastrina</name>
    <dbReference type="NCBI Taxonomy" id="61397"/>
    <lineage>
        <taxon>Eukaryota</taxon>
        <taxon>Fungi</taxon>
        <taxon>Fungi incertae sedis</taxon>
        <taxon>Zoopagomycota</taxon>
        <taxon>Kickxellomycotina</taxon>
        <taxon>Kickxellomycetes</taxon>
        <taxon>Kickxellales</taxon>
        <taxon>Kickxellaceae</taxon>
        <taxon>Kickxella</taxon>
    </lineage>
</organism>
<dbReference type="Proteomes" id="UP001150581">
    <property type="component" value="Unassembled WGS sequence"/>
</dbReference>